<feature type="region of interest" description="Disordered" evidence="14">
    <location>
        <begin position="607"/>
        <end position="639"/>
    </location>
</feature>
<evidence type="ECO:0000256" key="6">
    <source>
        <dbReference type="ARBA" id="ARBA00022670"/>
    </source>
</evidence>
<dbReference type="RefSeq" id="WP_062220084.1">
    <property type="nucleotide sequence ID" value="NZ_CP012023.1"/>
</dbReference>
<keyword evidence="9" id="KW-0133">Cell shape</keyword>
<keyword evidence="4" id="KW-0997">Cell inner membrane</keyword>
<dbReference type="InterPro" id="IPR005311">
    <property type="entry name" value="PBP_dimer"/>
</dbReference>
<dbReference type="GO" id="GO:0006508">
    <property type="term" value="P:proteolysis"/>
    <property type="evidence" value="ECO:0007669"/>
    <property type="project" value="UniProtKB-KW"/>
</dbReference>
<dbReference type="InterPro" id="IPR001460">
    <property type="entry name" value="PCN-bd_Tpept"/>
</dbReference>
<dbReference type="PANTHER" id="PTHR30627">
    <property type="entry name" value="PEPTIDOGLYCAN D,D-TRANSPEPTIDASE"/>
    <property type="match status" value="1"/>
</dbReference>
<evidence type="ECO:0000256" key="8">
    <source>
        <dbReference type="ARBA" id="ARBA00022801"/>
    </source>
</evidence>
<dbReference type="GO" id="GO:0009252">
    <property type="term" value="P:peptidoglycan biosynthetic process"/>
    <property type="evidence" value="ECO:0007669"/>
    <property type="project" value="UniProtKB-KW"/>
</dbReference>
<dbReference type="SUPFAM" id="SSF56601">
    <property type="entry name" value="beta-lactamase/transpeptidase-like"/>
    <property type="match status" value="1"/>
</dbReference>
<evidence type="ECO:0000256" key="7">
    <source>
        <dbReference type="ARBA" id="ARBA00022692"/>
    </source>
</evidence>
<keyword evidence="8" id="KW-0378">Hydrolase</keyword>
<dbReference type="Proteomes" id="UP000064920">
    <property type="component" value="Chromosome"/>
</dbReference>
<dbReference type="Pfam" id="PF00905">
    <property type="entry name" value="Transpeptidase"/>
    <property type="match status" value="1"/>
</dbReference>
<evidence type="ECO:0000256" key="2">
    <source>
        <dbReference type="ARBA" id="ARBA00004236"/>
    </source>
</evidence>
<keyword evidence="5" id="KW-0121">Carboxypeptidase</keyword>
<dbReference type="PANTHER" id="PTHR30627:SF2">
    <property type="entry name" value="PEPTIDOGLYCAN D,D-TRANSPEPTIDASE MRDA"/>
    <property type="match status" value="1"/>
</dbReference>
<dbReference type="GO" id="GO:0008658">
    <property type="term" value="F:penicillin binding"/>
    <property type="evidence" value="ECO:0007669"/>
    <property type="project" value="InterPro"/>
</dbReference>
<dbReference type="EMBL" id="CP012023">
    <property type="protein sequence ID" value="ALI56814.1"/>
    <property type="molecule type" value="Genomic_DNA"/>
</dbReference>
<dbReference type="PATRIC" id="fig|1397108.4.peg.2931"/>
<keyword evidence="13" id="KW-0961">Cell wall biogenesis/degradation</keyword>
<dbReference type="AlphaFoldDB" id="A0A0P0AEQ3"/>
<evidence type="ECO:0000256" key="9">
    <source>
        <dbReference type="ARBA" id="ARBA00022960"/>
    </source>
</evidence>
<keyword evidence="10" id="KW-0573">Peptidoglycan synthesis</keyword>
<dbReference type="OrthoDB" id="9766847at2"/>
<evidence type="ECO:0000256" key="5">
    <source>
        <dbReference type="ARBA" id="ARBA00022645"/>
    </source>
</evidence>
<sequence>MRRSPQDTATSARKISRRALFLGGSQLAFMGILGLRMRYMQVEQADEFRLMAEDNRIKVRLLPPARGLLYDRNGAVIAENEQTFRIVIRKEDANQIDQVLVELERLINLPPEDQTRVREELRKAGPSAPVTIADRLSWEAFSAVSANGPALPGVTPEVGLSRRYPLHDDFAHMVGYVGPVSDYNLSKMDVIDPLYRIPKFQIGKSGVESQLEEDLRGRAGSLRVEQNARGRIIRELGRQEGIAGANIQLTFDHKMQNFMQARLAGESAAAVILDIETGDVLASGSTPAFDPNLFVRGISVADYNALLENKYRPLPSKSVQGAYPPGSTFKMVTALAALEAGVVTSDETVRCTGHTEVGGRRFHCWKRSGHGNVNLVGSLRHSCDVYYYELAQRTGIENIAEMGRKLGLGDSYALPLPGMSSGLMPDKQWKLKNRGAEWVVGDSLNASIGQGFVLTTPMQLAVMTARIATGRAVIPRLVKSIDGVDQGIQGGEKIDINENMLRAVRQGMYEVSNSSRGTAYASRIADATLQMAGKTGTSQVRNKVVNNNNVPWEERDHALFVSYAPYDNPRYAVSVVVEHGGGGSSTAAPIARDLMLYALHGDLPPLDSYPSSQRGTISERFRNLPLRDTSGSDTEKSRA</sequence>
<keyword evidence="12 15" id="KW-0472">Membrane</keyword>
<evidence type="ECO:0000256" key="13">
    <source>
        <dbReference type="ARBA" id="ARBA00023316"/>
    </source>
</evidence>
<dbReference type="InterPro" id="IPR036138">
    <property type="entry name" value="PBP_dimer_sf"/>
</dbReference>
<dbReference type="GO" id="GO:0071555">
    <property type="term" value="P:cell wall organization"/>
    <property type="evidence" value="ECO:0007669"/>
    <property type="project" value="UniProtKB-KW"/>
</dbReference>
<dbReference type="InterPro" id="IPR012338">
    <property type="entry name" value="Beta-lactam/transpept-like"/>
</dbReference>
<dbReference type="Pfam" id="PF03717">
    <property type="entry name" value="PBP_dimer"/>
    <property type="match status" value="1"/>
</dbReference>
<dbReference type="Gene3D" id="3.40.710.10">
    <property type="entry name" value="DD-peptidase/beta-lactamase superfamily"/>
    <property type="match status" value="1"/>
</dbReference>
<keyword evidence="7 15" id="KW-0812">Transmembrane</keyword>
<evidence type="ECO:0000313" key="17">
    <source>
        <dbReference type="Proteomes" id="UP000064920"/>
    </source>
</evidence>
<evidence type="ECO:0000256" key="10">
    <source>
        <dbReference type="ARBA" id="ARBA00022984"/>
    </source>
</evidence>
<evidence type="ECO:0000313" key="16">
    <source>
        <dbReference type="EMBL" id="ALI56814.1"/>
    </source>
</evidence>
<keyword evidence="17" id="KW-1185">Reference proteome</keyword>
<dbReference type="GO" id="GO:0008360">
    <property type="term" value="P:regulation of cell shape"/>
    <property type="evidence" value="ECO:0007669"/>
    <property type="project" value="UniProtKB-KW"/>
</dbReference>
<dbReference type="GO" id="GO:0009002">
    <property type="term" value="F:serine-type D-Ala-D-Ala carboxypeptidase activity"/>
    <property type="evidence" value="ECO:0007669"/>
    <property type="project" value="InterPro"/>
</dbReference>
<proteinExistence type="predicted"/>
<dbReference type="NCBIfam" id="TIGR03423">
    <property type="entry name" value="pbp2_mrdA"/>
    <property type="match status" value="1"/>
</dbReference>
<evidence type="ECO:0000256" key="4">
    <source>
        <dbReference type="ARBA" id="ARBA00022519"/>
    </source>
</evidence>
<comment type="subcellular location">
    <subcellularLocation>
        <location evidence="2">Cell membrane</location>
    </subcellularLocation>
    <subcellularLocation>
        <location evidence="1">Membrane</location>
        <topology evidence="1">Single-pass membrane protein</topology>
    </subcellularLocation>
</comment>
<evidence type="ECO:0000256" key="12">
    <source>
        <dbReference type="ARBA" id="ARBA00023136"/>
    </source>
</evidence>
<protein>
    <submittedName>
        <fullName evidence="16">Penicillin-binding protein 2 (PBP-2)</fullName>
    </submittedName>
</protein>
<name>A0A0P0AEQ3_9RHOB</name>
<keyword evidence="6" id="KW-0645">Protease</keyword>
<gene>
    <name evidence="16" type="ORF">IMCC12053_2867</name>
</gene>
<dbReference type="SUPFAM" id="SSF56519">
    <property type="entry name" value="Penicillin binding protein dimerisation domain"/>
    <property type="match status" value="1"/>
</dbReference>
<feature type="transmembrane region" description="Helical" evidence="15">
    <location>
        <begin position="20"/>
        <end position="39"/>
    </location>
</feature>
<dbReference type="KEGG" id="cmar:IMCC12053_2867"/>
<dbReference type="Gene3D" id="3.90.1310.10">
    <property type="entry name" value="Penicillin-binding protein 2a (Domain 2)"/>
    <property type="match status" value="1"/>
</dbReference>
<dbReference type="InterPro" id="IPR050515">
    <property type="entry name" value="Beta-lactam/transpept"/>
</dbReference>
<keyword evidence="11 15" id="KW-1133">Transmembrane helix</keyword>
<evidence type="ECO:0000256" key="14">
    <source>
        <dbReference type="SAM" id="MobiDB-lite"/>
    </source>
</evidence>
<keyword evidence="3" id="KW-1003">Cell membrane</keyword>
<dbReference type="STRING" id="1397108.IMCC12053_2867"/>
<dbReference type="GO" id="GO:0071972">
    <property type="term" value="F:peptidoglycan L,D-transpeptidase activity"/>
    <property type="evidence" value="ECO:0007669"/>
    <property type="project" value="TreeGrafter"/>
</dbReference>
<reference evidence="16 17" key="1">
    <citation type="submission" date="2015-05" db="EMBL/GenBank/DDBJ databases">
        <authorList>
            <person name="Wang D.B."/>
            <person name="Wang M."/>
        </authorList>
    </citation>
    <scope>NUCLEOTIDE SEQUENCE [LARGE SCALE GENOMIC DNA]</scope>
    <source>
        <strain evidence="16 17">IMCC 12053</strain>
    </source>
</reference>
<evidence type="ECO:0000256" key="3">
    <source>
        <dbReference type="ARBA" id="ARBA00022475"/>
    </source>
</evidence>
<dbReference type="GO" id="GO:0005886">
    <property type="term" value="C:plasma membrane"/>
    <property type="evidence" value="ECO:0007669"/>
    <property type="project" value="UniProtKB-SubCell"/>
</dbReference>
<dbReference type="InterPro" id="IPR017790">
    <property type="entry name" value="Penicillin-binding_protein_2"/>
</dbReference>
<evidence type="ECO:0000256" key="11">
    <source>
        <dbReference type="ARBA" id="ARBA00022989"/>
    </source>
</evidence>
<evidence type="ECO:0000256" key="15">
    <source>
        <dbReference type="SAM" id="Phobius"/>
    </source>
</evidence>
<accession>A0A0P0AEQ3</accession>
<organism evidence="16 17">
    <name type="scientific">Celeribacter marinus</name>
    <dbReference type="NCBI Taxonomy" id="1397108"/>
    <lineage>
        <taxon>Bacteria</taxon>
        <taxon>Pseudomonadati</taxon>
        <taxon>Pseudomonadota</taxon>
        <taxon>Alphaproteobacteria</taxon>
        <taxon>Rhodobacterales</taxon>
        <taxon>Roseobacteraceae</taxon>
        <taxon>Celeribacter</taxon>
    </lineage>
</organism>
<evidence type="ECO:0000256" key="1">
    <source>
        <dbReference type="ARBA" id="ARBA00004167"/>
    </source>
</evidence>